<gene>
    <name evidence="1" type="ORF">LLUT_LOCUS24782</name>
</gene>
<dbReference type="EMBL" id="CAXHTB010000017">
    <property type="protein sequence ID" value="CAL0323722.1"/>
    <property type="molecule type" value="Genomic_DNA"/>
</dbReference>
<evidence type="ECO:0000313" key="1">
    <source>
        <dbReference type="EMBL" id="CAL0323722.1"/>
    </source>
</evidence>
<dbReference type="PANTHER" id="PTHR36893">
    <property type="entry name" value="OS01G0275950 PROTEIN"/>
    <property type="match status" value="1"/>
</dbReference>
<reference evidence="1 2" key="1">
    <citation type="submission" date="2024-03" db="EMBL/GenBank/DDBJ databases">
        <authorList>
            <person name="Martinez-Hernandez J."/>
        </authorList>
    </citation>
    <scope>NUCLEOTIDE SEQUENCE [LARGE SCALE GENOMIC DNA]</scope>
</reference>
<accession>A0AAV1XQ95</accession>
<dbReference type="PANTHER" id="PTHR36893:SF1">
    <property type="entry name" value="BULB-TYPE LECTIN DOMAIN-CONTAINING PROTEIN"/>
    <property type="match status" value="1"/>
</dbReference>
<protein>
    <submittedName>
        <fullName evidence="1">Uncharacterized protein</fullName>
    </submittedName>
</protein>
<keyword evidence="2" id="KW-1185">Reference proteome</keyword>
<name>A0AAV1XQ95_LUPLU</name>
<dbReference type="AlphaFoldDB" id="A0AAV1XQ95"/>
<organism evidence="1 2">
    <name type="scientific">Lupinus luteus</name>
    <name type="common">European yellow lupine</name>
    <dbReference type="NCBI Taxonomy" id="3873"/>
    <lineage>
        <taxon>Eukaryota</taxon>
        <taxon>Viridiplantae</taxon>
        <taxon>Streptophyta</taxon>
        <taxon>Embryophyta</taxon>
        <taxon>Tracheophyta</taxon>
        <taxon>Spermatophyta</taxon>
        <taxon>Magnoliopsida</taxon>
        <taxon>eudicotyledons</taxon>
        <taxon>Gunneridae</taxon>
        <taxon>Pentapetalae</taxon>
        <taxon>rosids</taxon>
        <taxon>fabids</taxon>
        <taxon>Fabales</taxon>
        <taxon>Fabaceae</taxon>
        <taxon>Papilionoideae</taxon>
        <taxon>50 kb inversion clade</taxon>
        <taxon>genistoids sensu lato</taxon>
        <taxon>core genistoids</taxon>
        <taxon>Genisteae</taxon>
        <taxon>Lupinus</taxon>
    </lineage>
</organism>
<comment type="caution">
    <text evidence="1">The sequence shown here is derived from an EMBL/GenBank/DDBJ whole genome shotgun (WGS) entry which is preliminary data.</text>
</comment>
<evidence type="ECO:0000313" key="2">
    <source>
        <dbReference type="Proteomes" id="UP001497480"/>
    </source>
</evidence>
<dbReference type="Proteomes" id="UP001497480">
    <property type="component" value="Unassembled WGS sequence"/>
</dbReference>
<sequence length="120" mass="13630">MGRKVEFGRQLGFWYTTVYMRKFKWKDCRSPPSAKKTALVLVVAEIVLMLLPGSVLRPSSKSLLGPLFMLSIEGDLVGYHWDARYGWNWPLAIVNRHEPPLVGGPYACLWLLGPRKAQIS</sequence>
<proteinExistence type="predicted"/>